<feature type="domain" description="HTH deoR-type" evidence="3">
    <location>
        <begin position="1"/>
        <end position="56"/>
    </location>
</feature>
<evidence type="ECO:0000256" key="2">
    <source>
        <dbReference type="ARBA" id="ARBA00023163"/>
    </source>
</evidence>
<dbReference type="InterPro" id="IPR036390">
    <property type="entry name" value="WH_DNA-bd_sf"/>
</dbReference>
<sequence length="256" mass="27900">MHPRQRKIVQMVGEHGRLSVGALAQAVGVSLVTIRHDLQALHQRGELFRVHGGAVALQSHALRAGLQRRYAAKQGIAGYAASLVRDGDTLYLDGCSISLALIDALHARRGLTIVTTHPDIAERLKQSEHQAMIVGGLRQMRNDARIGAFTCSCLSQLRFQRAFLGIGGWHWQSGFTEPDPLSCAVKNVVAAHSDEVVLLADSSRFGRTHPHALAPADAAVTRVITDTRLSPKYRQYFARRAIRLNVINAPEAVSGD</sequence>
<keyword evidence="5" id="KW-1185">Reference proteome</keyword>
<evidence type="ECO:0000313" key="5">
    <source>
        <dbReference type="Proteomes" id="UP000430368"/>
    </source>
</evidence>
<dbReference type="RefSeq" id="WP_160029882.1">
    <property type="nucleotide sequence ID" value="NZ_CP041764.1"/>
</dbReference>
<proteinExistence type="predicted"/>
<dbReference type="InterPro" id="IPR014036">
    <property type="entry name" value="DeoR-like_C"/>
</dbReference>
<reference evidence="4 5" key="1">
    <citation type="submission" date="2019-07" db="EMBL/GenBank/DDBJ databases">
        <title>Serratia dokdonensis sp. nov., an elicitor of systemic resistance in Nicotiana Tabacum.</title>
        <authorList>
            <person name="Son J.-S."/>
            <person name="Hwang Y.-J."/>
            <person name="Lee S.-Y."/>
            <person name="Ghim S.-Y."/>
        </authorList>
    </citation>
    <scope>NUCLEOTIDE SEQUENCE [LARGE SCALE GENOMIC DNA]</scope>
    <source>
        <strain evidence="4 5">KUDC3025</strain>
    </source>
</reference>
<dbReference type="PANTHER" id="PTHR30363:SF59">
    <property type="entry name" value="DEOR FAMILY REGULATORY PROTEIN"/>
    <property type="match status" value="1"/>
</dbReference>
<keyword evidence="1" id="KW-0805">Transcription regulation</keyword>
<dbReference type="SUPFAM" id="SSF100950">
    <property type="entry name" value="NagB/RpiA/CoA transferase-like"/>
    <property type="match status" value="1"/>
</dbReference>
<dbReference type="SUPFAM" id="SSF46785">
    <property type="entry name" value="Winged helix' DNA-binding domain"/>
    <property type="match status" value="1"/>
</dbReference>
<accession>A0ABX6GNS2</accession>
<dbReference type="Pfam" id="PF08220">
    <property type="entry name" value="HTH_DeoR"/>
    <property type="match status" value="1"/>
</dbReference>
<dbReference type="Pfam" id="PF00455">
    <property type="entry name" value="DeoRC"/>
    <property type="match status" value="1"/>
</dbReference>
<dbReference type="Gene3D" id="1.10.10.10">
    <property type="entry name" value="Winged helix-like DNA-binding domain superfamily/Winged helix DNA-binding domain"/>
    <property type="match status" value="1"/>
</dbReference>
<dbReference type="SMART" id="SM01134">
    <property type="entry name" value="DeoRC"/>
    <property type="match status" value="1"/>
</dbReference>
<dbReference type="InterPro" id="IPR036388">
    <property type="entry name" value="WH-like_DNA-bd_sf"/>
</dbReference>
<keyword evidence="2" id="KW-0804">Transcription</keyword>
<dbReference type="PANTHER" id="PTHR30363">
    <property type="entry name" value="HTH-TYPE TRANSCRIPTIONAL REGULATOR SRLR-RELATED"/>
    <property type="match status" value="1"/>
</dbReference>
<evidence type="ECO:0000256" key="1">
    <source>
        <dbReference type="ARBA" id="ARBA00023015"/>
    </source>
</evidence>
<organism evidence="4 5">
    <name type="scientific">Serratia rhizosphaerae</name>
    <dbReference type="NCBI Taxonomy" id="2597702"/>
    <lineage>
        <taxon>Bacteria</taxon>
        <taxon>Pseudomonadati</taxon>
        <taxon>Pseudomonadota</taxon>
        <taxon>Gammaproteobacteria</taxon>
        <taxon>Enterobacterales</taxon>
        <taxon>Yersiniaceae</taxon>
        <taxon>Serratia</taxon>
    </lineage>
</organism>
<protein>
    <submittedName>
        <fullName evidence="4">DeoR/GlpR transcriptional regulator</fullName>
    </submittedName>
</protein>
<evidence type="ECO:0000313" key="4">
    <source>
        <dbReference type="EMBL" id="QHA87910.1"/>
    </source>
</evidence>
<name>A0ABX6GNS2_9GAMM</name>
<evidence type="ECO:0000259" key="3">
    <source>
        <dbReference type="PROSITE" id="PS51000"/>
    </source>
</evidence>
<gene>
    <name evidence="4" type="ORF">FO014_13585</name>
</gene>
<dbReference type="EMBL" id="CP041764">
    <property type="protein sequence ID" value="QHA87910.1"/>
    <property type="molecule type" value="Genomic_DNA"/>
</dbReference>
<dbReference type="InterPro" id="IPR001034">
    <property type="entry name" value="DeoR_HTH"/>
</dbReference>
<dbReference type="Proteomes" id="UP000430368">
    <property type="component" value="Chromosome"/>
</dbReference>
<dbReference type="InterPro" id="IPR037171">
    <property type="entry name" value="NagB/RpiA_transferase-like"/>
</dbReference>
<dbReference type="SMART" id="SM00420">
    <property type="entry name" value="HTH_DEOR"/>
    <property type="match status" value="1"/>
</dbReference>
<dbReference type="InterPro" id="IPR050313">
    <property type="entry name" value="Carb_Metab_HTH_regulators"/>
</dbReference>
<dbReference type="PROSITE" id="PS51000">
    <property type="entry name" value="HTH_DEOR_2"/>
    <property type="match status" value="1"/>
</dbReference>